<dbReference type="AlphaFoldDB" id="A0A9W6XVF7"/>
<keyword evidence="3" id="KW-1185">Reference proteome</keyword>
<evidence type="ECO:0000313" key="2">
    <source>
        <dbReference type="EMBL" id="GMF47913.1"/>
    </source>
</evidence>
<organism evidence="2 3">
    <name type="scientific">Phytophthora lilii</name>
    <dbReference type="NCBI Taxonomy" id="2077276"/>
    <lineage>
        <taxon>Eukaryota</taxon>
        <taxon>Sar</taxon>
        <taxon>Stramenopiles</taxon>
        <taxon>Oomycota</taxon>
        <taxon>Peronosporomycetes</taxon>
        <taxon>Peronosporales</taxon>
        <taxon>Peronosporaceae</taxon>
        <taxon>Phytophthora</taxon>
    </lineage>
</organism>
<dbReference type="InterPro" id="IPR054722">
    <property type="entry name" value="PolX-like_BBD"/>
</dbReference>
<dbReference type="Proteomes" id="UP001165083">
    <property type="component" value="Unassembled WGS sequence"/>
</dbReference>
<dbReference type="EMBL" id="BSXW01004093">
    <property type="protein sequence ID" value="GMF47913.1"/>
    <property type="molecule type" value="Genomic_DNA"/>
</dbReference>
<name>A0A9W6XVF7_9STRA</name>
<gene>
    <name evidence="2" type="ORF">Plil01_001709600</name>
</gene>
<accession>A0A9W6XVF7</accession>
<evidence type="ECO:0000313" key="3">
    <source>
        <dbReference type="Proteomes" id="UP001165083"/>
    </source>
</evidence>
<comment type="caution">
    <text evidence="2">The sequence shown here is derived from an EMBL/GenBank/DDBJ whole genome shotgun (WGS) entry which is preliminary data.</text>
</comment>
<proteinExistence type="predicted"/>
<protein>
    <submittedName>
        <fullName evidence="2">Unnamed protein product</fullName>
    </submittedName>
</protein>
<sequence length="104" mass="11476">MSMKTPQGSKKGVLTNVWHIPKLSRNLFSVGRFTKDVGPVTFETDGCFAEVKGLKWKLGVLRVAGFWYCVPVTGQPKPVQSEPTLITPPRITPLLIMPPVGTRL</sequence>
<dbReference type="OrthoDB" id="123240at2759"/>
<evidence type="ECO:0000259" key="1">
    <source>
        <dbReference type="Pfam" id="PF22936"/>
    </source>
</evidence>
<feature type="domain" description="Retrovirus-related Pol polyprotein from transposon TNT 1-94-like beta-barrel" evidence="1">
    <location>
        <begin position="3"/>
        <end position="35"/>
    </location>
</feature>
<reference evidence="2" key="1">
    <citation type="submission" date="2023-04" db="EMBL/GenBank/DDBJ databases">
        <title>Phytophthora lilii NBRC 32176.</title>
        <authorList>
            <person name="Ichikawa N."/>
            <person name="Sato H."/>
            <person name="Tonouchi N."/>
        </authorList>
    </citation>
    <scope>NUCLEOTIDE SEQUENCE</scope>
    <source>
        <strain evidence="2">NBRC 32176</strain>
    </source>
</reference>
<dbReference type="Pfam" id="PF22936">
    <property type="entry name" value="Pol_BBD"/>
    <property type="match status" value="1"/>
</dbReference>